<name>A0ACB6RQ47_9PLEO</name>
<organism evidence="1 2">
    <name type="scientific">Macroventuria anomochaeta</name>
    <dbReference type="NCBI Taxonomy" id="301207"/>
    <lineage>
        <taxon>Eukaryota</taxon>
        <taxon>Fungi</taxon>
        <taxon>Dikarya</taxon>
        <taxon>Ascomycota</taxon>
        <taxon>Pezizomycotina</taxon>
        <taxon>Dothideomycetes</taxon>
        <taxon>Pleosporomycetidae</taxon>
        <taxon>Pleosporales</taxon>
        <taxon>Pleosporineae</taxon>
        <taxon>Didymellaceae</taxon>
        <taxon>Macroventuria</taxon>
    </lineage>
</organism>
<reference evidence="1" key="1">
    <citation type="journal article" date="2020" name="Stud. Mycol.">
        <title>101 Dothideomycetes genomes: a test case for predicting lifestyles and emergence of pathogens.</title>
        <authorList>
            <person name="Haridas S."/>
            <person name="Albert R."/>
            <person name="Binder M."/>
            <person name="Bloem J."/>
            <person name="Labutti K."/>
            <person name="Salamov A."/>
            <person name="Andreopoulos B."/>
            <person name="Baker S."/>
            <person name="Barry K."/>
            <person name="Bills G."/>
            <person name="Bluhm B."/>
            <person name="Cannon C."/>
            <person name="Castanera R."/>
            <person name="Culley D."/>
            <person name="Daum C."/>
            <person name="Ezra D."/>
            <person name="Gonzalez J."/>
            <person name="Henrissat B."/>
            <person name="Kuo A."/>
            <person name="Liang C."/>
            <person name="Lipzen A."/>
            <person name="Lutzoni F."/>
            <person name="Magnuson J."/>
            <person name="Mondo S."/>
            <person name="Nolan M."/>
            <person name="Ohm R."/>
            <person name="Pangilinan J."/>
            <person name="Park H.-J."/>
            <person name="Ramirez L."/>
            <person name="Alfaro M."/>
            <person name="Sun H."/>
            <person name="Tritt A."/>
            <person name="Yoshinaga Y."/>
            <person name="Zwiers L.-H."/>
            <person name="Turgeon B."/>
            <person name="Goodwin S."/>
            <person name="Spatafora J."/>
            <person name="Crous P."/>
            <person name="Grigoriev I."/>
        </authorList>
    </citation>
    <scope>NUCLEOTIDE SEQUENCE</scope>
    <source>
        <strain evidence="1">CBS 525.71</strain>
    </source>
</reference>
<proteinExistence type="predicted"/>
<accession>A0ACB6RQ47</accession>
<dbReference type="Proteomes" id="UP000799754">
    <property type="component" value="Unassembled WGS sequence"/>
</dbReference>
<sequence>MVLAAKTYQYRLTQAECQLHNLLRRLEAEFEDEFPEIFSSTGLPKLNKPFTLSLQLGGRQLEHFDLNGTHLIQDCASVGAKIVRKLLTSDEHVESPARDDTSTKLGSGDPGRVTPGLSNEPLVSVAVKEQTSWESIKQEVVPPYVKAVTFTVARSDLTPDRQEDLKFRFPDVTITTEYLPREHEDEVEVESQFAADQCLRQRSTTETAPITSWTTSTKPLSLHTSIMTVAEVIPDIPSVTDTPKLSLLSRMSIGGSEIRIKGVASGNPDNADTPTGPGKTYNKSPILSIAERIGLETTCPDKVIHAMWSQWQNNREVKPYAAVRRMINLKQYYNNLVTLYTLAHHREEFDLCFAVLLRFQSTNYTFREELPDVATIVLAFQYLPEGNDLCCWVATLFAFLWTTQQYQDREHLLADFPGLDSDAFSKFIFAIAHIRAPFTKGHNTAVLEQWCEVHHHEEGDAEEALCKEVFDGMKVQLDKIRSEEAEREYNEAKRLVDDYVKSLQSQSLSVDATQSTPLGKSKRKAESPVVQSHRKYKRGGGRGGGRGGFSRASS</sequence>
<evidence type="ECO:0000313" key="2">
    <source>
        <dbReference type="Proteomes" id="UP000799754"/>
    </source>
</evidence>
<protein>
    <submittedName>
        <fullName evidence="1">Uncharacterized protein</fullName>
    </submittedName>
</protein>
<gene>
    <name evidence="1" type="ORF">BU25DRAFT_424542</name>
</gene>
<comment type="caution">
    <text evidence="1">The sequence shown here is derived from an EMBL/GenBank/DDBJ whole genome shotgun (WGS) entry which is preliminary data.</text>
</comment>
<evidence type="ECO:0000313" key="1">
    <source>
        <dbReference type="EMBL" id="KAF2623863.1"/>
    </source>
</evidence>
<dbReference type="EMBL" id="MU006734">
    <property type="protein sequence ID" value="KAF2623863.1"/>
    <property type="molecule type" value="Genomic_DNA"/>
</dbReference>
<keyword evidence="2" id="KW-1185">Reference proteome</keyword>